<proteinExistence type="predicted"/>
<reference evidence="1" key="2">
    <citation type="submission" date="2019-04" db="UniProtKB">
        <authorList>
            <consortium name="EnsemblPlants"/>
        </authorList>
    </citation>
    <scope>IDENTIFICATION</scope>
    <source>
        <strain evidence="1">cv. Heinz 1706</strain>
    </source>
</reference>
<accession>A0A494G902</accession>
<reference evidence="1" key="1">
    <citation type="journal article" date="2012" name="Nature">
        <title>The tomato genome sequence provides insights into fleshy fruit evolution.</title>
        <authorList>
            <consortium name="Tomato Genome Consortium"/>
        </authorList>
    </citation>
    <scope>NUCLEOTIDE SEQUENCE [LARGE SCALE GENOMIC DNA]</scope>
    <source>
        <strain evidence="1">cv. Heinz 1706</strain>
    </source>
</reference>
<name>A0A494G902_SOLLC</name>
<evidence type="ECO:0000313" key="1">
    <source>
        <dbReference type="EnsemblPlants" id="Solyc00g021650.1.1.1.CDS"/>
    </source>
</evidence>
<evidence type="ECO:0000313" key="2">
    <source>
        <dbReference type="Proteomes" id="UP000004994"/>
    </source>
</evidence>
<protein>
    <submittedName>
        <fullName evidence="1">Uncharacterized protein</fullName>
    </submittedName>
</protein>
<dbReference type="EnsemblPlants" id="Solyc00g021650.1.1">
    <property type="protein sequence ID" value="Solyc00g021650.1.1.1.CDS"/>
    <property type="gene ID" value="Solyc00g021650.1"/>
</dbReference>
<sequence length="76" mass="8739">MGSPLTLFQIFPLPRTLSRAFFPHPFWFGDDKYFVSSRTPVISTFTYVISKSAFKQLRFLRESGLKKGEASCVMLL</sequence>
<dbReference type="Proteomes" id="UP000004994">
    <property type="component" value="Unassembled WGS sequence"/>
</dbReference>
<keyword evidence="2" id="KW-1185">Reference proteome</keyword>
<dbReference type="InParanoid" id="A0A494G902"/>
<dbReference type="Gramene" id="Solyc00g021650.1.1">
    <property type="protein sequence ID" value="Solyc00g021650.1.1.1.CDS"/>
    <property type="gene ID" value="Solyc00g021650.1"/>
</dbReference>
<dbReference type="AlphaFoldDB" id="A0A494G902"/>
<dbReference type="PaxDb" id="4081-Solyc00g021650.1.1"/>
<organism evidence="1">
    <name type="scientific">Solanum lycopersicum</name>
    <name type="common">Tomato</name>
    <name type="synonym">Lycopersicon esculentum</name>
    <dbReference type="NCBI Taxonomy" id="4081"/>
    <lineage>
        <taxon>Eukaryota</taxon>
        <taxon>Viridiplantae</taxon>
        <taxon>Streptophyta</taxon>
        <taxon>Embryophyta</taxon>
        <taxon>Tracheophyta</taxon>
        <taxon>Spermatophyta</taxon>
        <taxon>Magnoliopsida</taxon>
        <taxon>eudicotyledons</taxon>
        <taxon>Gunneridae</taxon>
        <taxon>Pentapetalae</taxon>
        <taxon>asterids</taxon>
        <taxon>lamiids</taxon>
        <taxon>Solanales</taxon>
        <taxon>Solanaceae</taxon>
        <taxon>Solanoideae</taxon>
        <taxon>Solaneae</taxon>
        <taxon>Solanum</taxon>
        <taxon>Solanum subgen. Lycopersicon</taxon>
    </lineage>
</organism>